<sequence>MVRLATIRTKAVQCLLKSPT</sequence>
<comment type="caution">
    <text evidence="1">The sequence shown here is derived from an EMBL/GenBank/DDBJ whole genome shotgun (WGS) entry which is preliminary data.</text>
</comment>
<organism evidence="1 2">
    <name type="scientific">Colletotrichum scovillei</name>
    <dbReference type="NCBI Taxonomy" id="1209932"/>
    <lineage>
        <taxon>Eukaryota</taxon>
        <taxon>Fungi</taxon>
        <taxon>Dikarya</taxon>
        <taxon>Ascomycota</taxon>
        <taxon>Pezizomycotina</taxon>
        <taxon>Sordariomycetes</taxon>
        <taxon>Hypocreomycetidae</taxon>
        <taxon>Glomerellales</taxon>
        <taxon>Glomerellaceae</taxon>
        <taxon>Colletotrichum</taxon>
        <taxon>Colletotrichum acutatum species complex</taxon>
    </lineage>
</organism>
<protein>
    <submittedName>
        <fullName evidence="1">Uncharacterized protein</fullName>
    </submittedName>
</protein>
<evidence type="ECO:0000313" key="1">
    <source>
        <dbReference type="EMBL" id="KAG7045106.1"/>
    </source>
</evidence>
<gene>
    <name evidence="1" type="ORF">JMJ77_009194</name>
</gene>
<evidence type="ECO:0000313" key="2">
    <source>
        <dbReference type="Proteomes" id="UP000699042"/>
    </source>
</evidence>
<dbReference type="AlphaFoldDB" id="A0A9P7R023"/>
<accession>A0A9P7R023</accession>
<keyword evidence="2" id="KW-1185">Reference proteome</keyword>
<reference evidence="1" key="1">
    <citation type="submission" date="2021-05" db="EMBL/GenBank/DDBJ databases">
        <title>Comparative genomics of three Colletotrichum scovillei strains and genetic complementation revealed genes involved fungal growth and virulence on chili pepper.</title>
        <authorList>
            <person name="Hsieh D.-K."/>
            <person name="Chuang S.-C."/>
            <person name="Chen C.-Y."/>
            <person name="Chao Y.-T."/>
            <person name="Lu M.-Y.J."/>
            <person name="Lee M.-H."/>
            <person name="Shih M.-C."/>
        </authorList>
    </citation>
    <scope>NUCLEOTIDE SEQUENCE</scope>
    <source>
        <strain evidence="1">Coll-153</strain>
    </source>
</reference>
<proteinExistence type="predicted"/>
<name>A0A9P7R023_9PEZI</name>
<dbReference type="Proteomes" id="UP000699042">
    <property type="component" value="Unassembled WGS sequence"/>
</dbReference>
<dbReference type="EMBL" id="JAESDN010000009">
    <property type="protein sequence ID" value="KAG7045106.1"/>
    <property type="molecule type" value="Genomic_DNA"/>
</dbReference>